<accession>A0A1B6NTW2</accession>
<dbReference type="SUPFAM" id="SSF56801">
    <property type="entry name" value="Acetyl-CoA synthetase-like"/>
    <property type="match status" value="1"/>
</dbReference>
<reference evidence="2" key="1">
    <citation type="submission" date="2013-11" db="EMBL/GenBank/DDBJ databases">
        <title>Microbial diversity, functional groups and degradation webs in Northern and Southern Mediterranean and Red Sea marine crude oil polluted sites.</title>
        <authorList>
            <person name="Daffonchio D."/>
            <person name="Mapelli F."/>
            <person name="Ferrer M."/>
            <person name="Richter M."/>
            <person name="Cherif A."/>
            <person name="Malkawi H.I."/>
            <person name="Yakimov M.M."/>
            <person name="Abdel-Fattah Y.R."/>
            <person name="Blaghen M."/>
            <person name="Golyshin P.N."/>
            <person name="Kalogerakis N."/>
            <person name="Boon N."/>
            <person name="Magagnini M."/>
            <person name="Fava F."/>
        </authorList>
    </citation>
    <scope>NUCLEOTIDE SEQUENCE</scope>
</reference>
<sequence>MAGVFHQCGQSICKRTRDEMDDRARIIARALAEQGVCDNDVVAIFMRNHVDIFEIVEACRYVGSRYVLLNWHSPVAELLPILDDCALKCFRSSRFIKG</sequence>
<dbReference type="AlphaFoldDB" id="A0A1B6NTW2"/>
<organism evidence="2">
    <name type="scientific">marine sediment metagenome</name>
    <dbReference type="NCBI Taxonomy" id="412755"/>
    <lineage>
        <taxon>unclassified sequences</taxon>
        <taxon>metagenomes</taxon>
        <taxon>ecological metagenomes</taxon>
    </lineage>
</organism>
<feature type="domain" description="AMP-dependent synthetase/ligase" evidence="1">
    <location>
        <begin position="15"/>
        <end position="89"/>
    </location>
</feature>
<dbReference type="InterPro" id="IPR000873">
    <property type="entry name" value="AMP-dep_synth/lig_dom"/>
</dbReference>
<evidence type="ECO:0000259" key="1">
    <source>
        <dbReference type="Pfam" id="PF00501"/>
    </source>
</evidence>
<dbReference type="EMBL" id="AYSL01001324">
    <property type="protein sequence ID" value="KTF06167.1"/>
    <property type="molecule type" value="Genomic_DNA"/>
</dbReference>
<evidence type="ECO:0000313" key="2">
    <source>
        <dbReference type="EMBL" id="KTF06167.1"/>
    </source>
</evidence>
<gene>
    <name evidence="2" type="ORF">MGSAQ_002341</name>
</gene>
<comment type="caution">
    <text evidence="2">The sequence shown here is derived from an EMBL/GenBank/DDBJ whole genome shotgun (WGS) entry which is preliminary data.</text>
</comment>
<name>A0A1B6NTW2_9ZZZZ</name>
<dbReference type="Gene3D" id="3.40.50.980">
    <property type="match status" value="1"/>
</dbReference>
<proteinExistence type="predicted"/>
<dbReference type="Pfam" id="PF00501">
    <property type="entry name" value="AMP-binding"/>
    <property type="match status" value="1"/>
</dbReference>
<protein>
    <submittedName>
        <fullName evidence="2">Acyl-CoA synthase</fullName>
    </submittedName>
</protein>